<dbReference type="InterPro" id="IPR036404">
    <property type="entry name" value="Jacalin-like_lectin_dom_sf"/>
</dbReference>
<evidence type="ECO:0000313" key="2">
    <source>
        <dbReference type="Proteomes" id="UP000439903"/>
    </source>
</evidence>
<comment type="caution">
    <text evidence="1">The sequence shown here is derived from an EMBL/GenBank/DDBJ whole genome shotgun (WGS) entry which is preliminary data.</text>
</comment>
<dbReference type="InterPro" id="IPR036716">
    <property type="entry name" value="Pest_crys_N_sf"/>
</dbReference>
<keyword evidence="2" id="KW-1185">Reference proteome</keyword>
<dbReference type="SUPFAM" id="SSF56849">
    <property type="entry name" value="delta-Endotoxin (insectocide), N-terminal domain"/>
    <property type="match status" value="1"/>
</dbReference>
<dbReference type="Gene3D" id="1.20.190.10">
    <property type="entry name" value="Pesticidal crystal protein, N-terminal domain"/>
    <property type="match status" value="1"/>
</dbReference>
<dbReference type="Gene3D" id="2.100.10.30">
    <property type="entry name" value="Jacalin-like lectin domain"/>
    <property type="match status" value="1"/>
</dbReference>
<accession>A0A8H3X9H5</accession>
<proteinExistence type="predicted"/>
<gene>
    <name evidence="1" type="ORF">F8M41_004631</name>
</gene>
<dbReference type="SUPFAM" id="SSF51101">
    <property type="entry name" value="Mannose-binding lectins"/>
    <property type="match status" value="1"/>
</dbReference>
<sequence length="440" mass="50721">MSWDTRIVEFIDIISKDTSKCTELIAALITKYFPENEPDIFAQLPERSKTILNHVEVEKELGLNGQNINKEEIKQNLIEYRDAPSNKRSEYMTNLVKQFDNFYNNLISGKNLIAGKNKDNVNLITIAITYSFMHLAILRERSTYHKEIYKTNKSKEYDSDLKQKVQGYKNYFIDIYSKWEDWRKGCIEITYKNKTIPYKIYDKILDKTSTYLNTETNQTAIERYKEMSNRVKLRYFNEAKGEFMKMYMHTFALDKFLPNNSKAPTIAPNRKIGTLVFGIYGRDTFPDGDHGPEDHNTLHQLSDDRRDLITGMNVHAGFYLDCLKVKYKDQVAFSVGNEKGGNVTTIRGLDDKNNYVIGVDVYFLDEVISGLQFFTSDGQNTGILGNGEPNRQPLEIKCGLYNNDFKLVGIQMAESVADQHGHNTSVGHISLTFEHTRIAN</sequence>
<protein>
    <submittedName>
        <fullName evidence="1">Glutamate-rich protein 3</fullName>
    </submittedName>
</protein>
<dbReference type="GO" id="GO:0090729">
    <property type="term" value="F:toxin activity"/>
    <property type="evidence" value="ECO:0007669"/>
    <property type="project" value="InterPro"/>
</dbReference>
<dbReference type="Proteomes" id="UP000439903">
    <property type="component" value="Unassembled WGS sequence"/>
</dbReference>
<dbReference type="AlphaFoldDB" id="A0A8H3X9H5"/>
<reference evidence="1 2" key="1">
    <citation type="journal article" date="2019" name="Environ. Microbiol.">
        <title>At the nexus of three kingdoms: the genome of the mycorrhizal fungus Gigaspora margarita provides insights into plant, endobacterial and fungal interactions.</title>
        <authorList>
            <person name="Venice F."/>
            <person name="Ghignone S."/>
            <person name="Salvioli di Fossalunga A."/>
            <person name="Amselem J."/>
            <person name="Novero M."/>
            <person name="Xianan X."/>
            <person name="Sedzielewska Toro K."/>
            <person name="Morin E."/>
            <person name="Lipzen A."/>
            <person name="Grigoriev I.V."/>
            <person name="Henrissat B."/>
            <person name="Martin F.M."/>
            <person name="Bonfante P."/>
        </authorList>
    </citation>
    <scope>NUCLEOTIDE SEQUENCE [LARGE SCALE GENOMIC DNA]</scope>
    <source>
        <strain evidence="1 2">BEG34</strain>
    </source>
</reference>
<organism evidence="1 2">
    <name type="scientific">Gigaspora margarita</name>
    <dbReference type="NCBI Taxonomy" id="4874"/>
    <lineage>
        <taxon>Eukaryota</taxon>
        <taxon>Fungi</taxon>
        <taxon>Fungi incertae sedis</taxon>
        <taxon>Mucoromycota</taxon>
        <taxon>Glomeromycotina</taxon>
        <taxon>Glomeromycetes</taxon>
        <taxon>Diversisporales</taxon>
        <taxon>Gigasporaceae</taxon>
        <taxon>Gigaspora</taxon>
    </lineage>
</organism>
<name>A0A8H3X9H5_GIGMA</name>
<dbReference type="EMBL" id="WTPW01001424">
    <property type="protein sequence ID" value="KAF0436894.1"/>
    <property type="molecule type" value="Genomic_DNA"/>
</dbReference>
<evidence type="ECO:0000313" key="1">
    <source>
        <dbReference type="EMBL" id="KAF0436894.1"/>
    </source>
</evidence>
<dbReference type="OrthoDB" id="2391941at2759"/>